<reference evidence="2" key="2">
    <citation type="submission" date="2025-08" db="UniProtKB">
        <authorList>
            <consortium name="RefSeq"/>
        </authorList>
    </citation>
    <scope>IDENTIFICATION</scope>
</reference>
<dbReference type="PANTHER" id="PTHR31531:SF2">
    <property type="entry name" value="E3 UBIQUITIN-PROTEIN LIGASE E3D"/>
    <property type="match status" value="1"/>
</dbReference>
<dbReference type="GO" id="GO:0051865">
    <property type="term" value="P:protein autoubiquitination"/>
    <property type="evidence" value="ECO:0000318"/>
    <property type="project" value="GO_Central"/>
</dbReference>
<dbReference type="GO" id="GO:0030332">
    <property type="term" value="F:cyclin binding"/>
    <property type="evidence" value="ECO:0000318"/>
    <property type="project" value="GO_Central"/>
</dbReference>
<accession>A0A1U8J2Z6</accession>
<evidence type="ECO:0000313" key="1">
    <source>
        <dbReference type="Proteomes" id="UP000818029"/>
    </source>
</evidence>
<name>A0A1U8J2Z6_GOSHI</name>
<dbReference type="GO" id="GO:0043161">
    <property type="term" value="P:proteasome-mediated ubiquitin-dependent protein catabolic process"/>
    <property type="evidence" value="ECO:0000318"/>
    <property type="project" value="GO_Central"/>
</dbReference>
<dbReference type="GO" id="GO:0000151">
    <property type="term" value="C:ubiquitin ligase complex"/>
    <property type="evidence" value="ECO:0000318"/>
    <property type="project" value="GO_Central"/>
</dbReference>
<dbReference type="RefSeq" id="XP_016682584.1">
    <property type="nucleotide sequence ID" value="XM_016827095.2"/>
</dbReference>
<dbReference type="GO" id="GO:0006513">
    <property type="term" value="P:protein monoubiquitination"/>
    <property type="evidence" value="ECO:0000318"/>
    <property type="project" value="GO_Central"/>
</dbReference>
<dbReference type="PANTHER" id="PTHR31531">
    <property type="entry name" value="E3 UBIQUITIN-PROTEIN LIGASE E3D FAMILY MEMBER"/>
    <property type="match status" value="1"/>
</dbReference>
<proteinExistence type="predicted"/>
<dbReference type="GO" id="GO:0000209">
    <property type="term" value="P:protein polyubiquitination"/>
    <property type="evidence" value="ECO:0000318"/>
    <property type="project" value="GO_Central"/>
</dbReference>
<dbReference type="Pfam" id="PF09814">
    <property type="entry name" value="HECT_2"/>
    <property type="match status" value="2"/>
</dbReference>
<dbReference type="GO" id="GO:0061630">
    <property type="term" value="F:ubiquitin protein ligase activity"/>
    <property type="evidence" value="ECO:0000318"/>
    <property type="project" value="GO_Central"/>
</dbReference>
<gene>
    <name evidence="2" type="primary">LOC107901191</name>
</gene>
<dbReference type="STRING" id="3635.A0A1U8J2Z6"/>
<dbReference type="PaxDb" id="3635-A0A1U8J2Z6"/>
<dbReference type="InterPro" id="IPR019193">
    <property type="entry name" value="UBQ-conj_enz_E2-bd_prot"/>
</dbReference>
<keyword evidence="1" id="KW-1185">Reference proteome</keyword>
<organism evidence="1 2">
    <name type="scientific">Gossypium hirsutum</name>
    <name type="common">Upland cotton</name>
    <name type="synonym">Gossypium mexicanum</name>
    <dbReference type="NCBI Taxonomy" id="3635"/>
    <lineage>
        <taxon>Eukaryota</taxon>
        <taxon>Viridiplantae</taxon>
        <taxon>Streptophyta</taxon>
        <taxon>Embryophyta</taxon>
        <taxon>Tracheophyta</taxon>
        <taxon>Spermatophyta</taxon>
        <taxon>Magnoliopsida</taxon>
        <taxon>eudicotyledons</taxon>
        <taxon>Gunneridae</taxon>
        <taxon>Pentapetalae</taxon>
        <taxon>rosids</taxon>
        <taxon>malvids</taxon>
        <taxon>Malvales</taxon>
        <taxon>Malvaceae</taxon>
        <taxon>Malvoideae</taxon>
        <taxon>Gossypium</taxon>
    </lineage>
</organism>
<dbReference type="Proteomes" id="UP000818029">
    <property type="component" value="Chromosome A11"/>
</dbReference>
<dbReference type="GeneID" id="107901191"/>
<reference evidence="1" key="1">
    <citation type="journal article" date="2020" name="Nat. Genet.">
        <title>Genomic diversifications of five Gossypium allopolyploid species and their impact on cotton improvement.</title>
        <authorList>
            <person name="Chen Z.J."/>
            <person name="Sreedasyam A."/>
            <person name="Ando A."/>
            <person name="Song Q."/>
            <person name="De Santiago L.M."/>
            <person name="Hulse-Kemp A.M."/>
            <person name="Ding M."/>
            <person name="Ye W."/>
            <person name="Kirkbride R.C."/>
            <person name="Jenkins J."/>
            <person name="Plott C."/>
            <person name="Lovell J."/>
            <person name="Lin Y.M."/>
            <person name="Vaughn R."/>
            <person name="Liu B."/>
            <person name="Simpson S."/>
            <person name="Scheffler B.E."/>
            <person name="Wen L."/>
            <person name="Saski C.A."/>
            <person name="Grover C.E."/>
            <person name="Hu G."/>
            <person name="Conover J.L."/>
            <person name="Carlson J.W."/>
            <person name="Shu S."/>
            <person name="Boston L.B."/>
            <person name="Williams M."/>
            <person name="Peterson D.G."/>
            <person name="McGee K."/>
            <person name="Jones D.C."/>
            <person name="Wendel J.F."/>
            <person name="Stelly D.M."/>
            <person name="Grimwood J."/>
            <person name="Schmutz J."/>
        </authorList>
    </citation>
    <scope>NUCLEOTIDE SEQUENCE [LARGE SCALE GENOMIC DNA]</scope>
    <source>
        <strain evidence="1">cv. TM-1</strain>
    </source>
</reference>
<evidence type="ECO:0000313" key="2">
    <source>
        <dbReference type="RefSeq" id="XP_016682584.1"/>
    </source>
</evidence>
<dbReference type="GO" id="GO:0031624">
    <property type="term" value="F:ubiquitin conjugating enzyme binding"/>
    <property type="evidence" value="ECO:0000318"/>
    <property type="project" value="GO_Central"/>
</dbReference>
<protein>
    <submittedName>
        <fullName evidence="2">Uncharacterized protein isoform X1</fullName>
    </submittedName>
</protein>
<dbReference type="GO" id="GO:0005829">
    <property type="term" value="C:cytosol"/>
    <property type="evidence" value="ECO:0000318"/>
    <property type="project" value="GO_Central"/>
</dbReference>
<dbReference type="KEGG" id="ghi:107901191"/>
<sequence length="567" mass="63486">MSNLENPRNWRFTWEAQSHSPNLRLFLFDSQAKPSVQCRNLEVQLNLSQSHLLVSWLKEGEKEEVSLRVPIPRVLIDSEAPVSFRALDDHIEVKLVLLLPVDHPIVSSFDLMLDSSENGYNDPSLDAAKPLVMDTDLKSLSSMEGVHFYCRKCSTRLTKSPLRNFVEMPSIDWREVADNWFGGCCCSFGGISEKLVTRFANSYRCAKGVCLLNFTTILLFKDDLVAFKLYNGTHEYQPRPDFSSDSGLSEDMLSSQERTNDLCEKLSSIHLKDNSVSTSALVTKEKASGNEFFSALPLSDFSETETSARGCCVHTADHIQNHFDEGSQHSVPVTCPVDQNTSQLLANQKLFLNGFLGNVFMAKSYNLSMDIDWMEFVCPNCLSLLGAYPFYNGAAPIDGGVRLFKCYVSTSSSAGGSGDLFSFLIVNRKYSLERMFTNQLVENAKDELSFRTLIRDFKTKSPLLQIVLLNPNSWCCSGYCLDTTSAAESILKLDLLPIIKVIFSDCGETPASQPRVHEDWITRNVADVVCMFARQLDELIQSLSSAKDILPPSYNFLQGLPLSSLQR</sequence>
<dbReference type="OrthoDB" id="781818at2759"/>
<dbReference type="GO" id="GO:0005634">
    <property type="term" value="C:nucleus"/>
    <property type="evidence" value="ECO:0000318"/>
    <property type="project" value="GO_Central"/>
</dbReference>
<dbReference type="AlphaFoldDB" id="A0A1U8J2Z6"/>